<name>A0A6V7TRW4_MELEN</name>
<dbReference type="PANTHER" id="PTHR47611:SF3">
    <property type="entry name" value="HAT C-TERMINAL DIMERISATION DOMAIN-CONTAINING PROTEIN"/>
    <property type="match status" value="1"/>
</dbReference>
<accession>A0A6V7TRW4</accession>
<comment type="caution">
    <text evidence="9">The sequence shown here is derived from an EMBL/GenBank/DDBJ whole genome shotgun (WGS) entry which is preliminary data.</text>
</comment>
<dbReference type="GO" id="GO:0003677">
    <property type="term" value="F:DNA binding"/>
    <property type="evidence" value="ECO:0007669"/>
    <property type="project" value="UniProtKB-KW"/>
</dbReference>
<dbReference type="Proteomes" id="UP000580250">
    <property type="component" value="Unassembled WGS sequence"/>
</dbReference>
<gene>
    <name evidence="9" type="ORF">MENT_LOCUS3716</name>
</gene>
<protein>
    <submittedName>
        <fullName evidence="9">Uncharacterized protein</fullName>
    </submittedName>
</protein>
<keyword evidence="4" id="KW-0862">Zinc</keyword>
<dbReference type="SUPFAM" id="SSF57667">
    <property type="entry name" value="beta-beta-alpha zinc fingers"/>
    <property type="match status" value="1"/>
</dbReference>
<dbReference type="AlphaFoldDB" id="A0A6V7TRW4"/>
<feature type="domain" description="HAT C-terminal dimerisation" evidence="8">
    <location>
        <begin position="86"/>
        <end position="164"/>
    </location>
</feature>
<keyword evidence="6" id="KW-0539">Nucleus</keyword>
<evidence type="ECO:0000256" key="6">
    <source>
        <dbReference type="ARBA" id="ARBA00023242"/>
    </source>
</evidence>
<evidence type="ECO:0000256" key="2">
    <source>
        <dbReference type="ARBA" id="ARBA00022723"/>
    </source>
</evidence>
<proteinExistence type="predicted"/>
<feature type="domain" description="BED-type" evidence="7">
    <location>
        <begin position="8"/>
        <end position="51"/>
    </location>
</feature>
<evidence type="ECO:0000259" key="7">
    <source>
        <dbReference type="Pfam" id="PF02892"/>
    </source>
</evidence>
<evidence type="ECO:0000259" key="8">
    <source>
        <dbReference type="Pfam" id="PF05699"/>
    </source>
</evidence>
<dbReference type="PANTHER" id="PTHR47611">
    <property type="entry name" value="HAT DIMERISATION DOMAIN, C-TERMINAL"/>
    <property type="match status" value="1"/>
</dbReference>
<keyword evidence="5" id="KW-0238">DNA-binding</keyword>
<dbReference type="Pfam" id="PF02892">
    <property type="entry name" value="zf-BED"/>
    <property type="match status" value="1"/>
</dbReference>
<evidence type="ECO:0000256" key="3">
    <source>
        <dbReference type="ARBA" id="ARBA00022771"/>
    </source>
</evidence>
<dbReference type="OrthoDB" id="2438421at2759"/>
<dbReference type="InterPro" id="IPR036236">
    <property type="entry name" value="Znf_C2H2_sf"/>
</dbReference>
<dbReference type="SUPFAM" id="SSF53098">
    <property type="entry name" value="Ribonuclease H-like"/>
    <property type="match status" value="1"/>
</dbReference>
<dbReference type="GO" id="GO:0005634">
    <property type="term" value="C:nucleus"/>
    <property type="evidence" value="ECO:0007669"/>
    <property type="project" value="UniProtKB-SubCell"/>
</dbReference>
<evidence type="ECO:0000256" key="4">
    <source>
        <dbReference type="ARBA" id="ARBA00022833"/>
    </source>
</evidence>
<dbReference type="InterPro" id="IPR012337">
    <property type="entry name" value="RNaseH-like_sf"/>
</dbReference>
<evidence type="ECO:0000256" key="5">
    <source>
        <dbReference type="ARBA" id="ARBA00023125"/>
    </source>
</evidence>
<dbReference type="GO" id="GO:0046983">
    <property type="term" value="F:protein dimerization activity"/>
    <property type="evidence" value="ECO:0007669"/>
    <property type="project" value="InterPro"/>
</dbReference>
<evidence type="ECO:0000256" key="1">
    <source>
        <dbReference type="ARBA" id="ARBA00004123"/>
    </source>
</evidence>
<dbReference type="GO" id="GO:0008270">
    <property type="term" value="F:zinc ion binding"/>
    <property type="evidence" value="ECO:0007669"/>
    <property type="project" value="UniProtKB-KW"/>
</dbReference>
<dbReference type="InterPro" id="IPR003656">
    <property type="entry name" value="Znf_BED"/>
</dbReference>
<dbReference type="EMBL" id="CAJEWN010000012">
    <property type="protein sequence ID" value="CAD2132579.1"/>
    <property type="molecule type" value="Genomic_DNA"/>
</dbReference>
<evidence type="ECO:0000313" key="9">
    <source>
        <dbReference type="EMBL" id="CAD2132579.1"/>
    </source>
</evidence>
<comment type="subcellular location">
    <subcellularLocation>
        <location evidence="1">Nucleus</location>
    </subcellularLocation>
</comment>
<dbReference type="Pfam" id="PF05699">
    <property type="entry name" value="Dimer_Tnp_hAT"/>
    <property type="match status" value="1"/>
</dbReference>
<dbReference type="InterPro" id="IPR008906">
    <property type="entry name" value="HATC_C_dom"/>
</dbReference>
<reference evidence="9 10" key="1">
    <citation type="submission" date="2020-08" db="EMBL/GenBank/DDBJ databases">
        <authorList>
            <person name="Koutsovoulos G."/>
            <person name="Danchin GJ E."/>
        </authorList>
    </citation>
    <scope>NUCLEOTIDE SEQUENCE [LARGE SCALE GENOMIC DNA]</scope>
</reference>
<keyword evidence="2" id="KW-0479">Metal-binding</keyword>
<sequence>MALNPGNWWYYFDRQNKSTAKCKIEECNYVKDTGKSYSTECLKSHLQKKHPKLYKQRQDYVADELKRKEKALQNKEISQKSEVEVNEFLRDSKLKVTSNSAGYWKVNAEKWPLLGKLVKKYHCTPATSCESERLFSTAGLIATDLRKSLLPENLEMLLTLHHNLLIYNFNYCLK</sequence>
<organism evidence="9 10">
    <name type="scientific">Meloidogyne enterolobii</name>
    <name type="common">Root-knot nematode worm</name>
    <name type="synonym">Meloidogyne mayaguensis</name>
    <dbReference type="NCBI Taxonomy" id="390850"/>
    <lineage>
        <taxon>Eukaryota</taxon>
        <taxon>Metazoa</taxon>
        <taxon>Ecdysozoa</taxon>
        <taxon>Nematoda</taxon>
        <taxon>Chromadorea</taxon>
        <taxon>Rhabditida</taxon>
        <taxon>Tylenchina</taxon>
        <taxon>Tylenchomorpha</taxon>
        <taxon>Tylenchoidea</taxon>
        <taxon>Meloidogynidae</taxon>
        <taxon>Meloidogyninae</taxon>
        <taxon>Meloidogyne</taxon>
    </lineage>
</organism>
<evidence type="ECO:0000313" key="10">
    <source>
        <dbReference type="Proteomes" id="UP000580250"/>
    </source>
</evidence>
<keyword evidence="3" id="KW-0863">Zinc-finger</keyword>